<evidence type="ECO:0000256" key="1">
    <source>
        <dbReference type="SAM" id="MobiDB-lite"/>
    </source>
</evidence>
<organism evidence="2 3">
    <name type="scientific">Streptomyces albospinus</name>
    <dbReference type="NCBI Taxonomy" id="285515"/>
    <lineage>
        <taxon>Bacteria</taxon>
        <taxon>Bacillati</taxon>
        <taxon>Actinomycetota</taxon>
        <taxon>Actinomycetes</taxon>
        <taxon>Kitasatosporales</taxon>
        <taxon>Streptomycetaceae</taxon>
        <taxon>Streptomyces</taxon>
    </lineage>
</organism>
<proteinExistence type="predicted"/>
<gene>
    <name evidence="2" type="ORF">GCM10010211_46500</name>
</gene>
<name>A0ABQ2VBB6_9ACTN</name>
<protein>
    <submittedName>
        <fullName evidence="2">Uncharacterized protein</fullName>
    </submittedName>
</protein>
<keyword evidence="3" id="KW-1185">Reference proteome</keyword>
<dbReference type="Proteomes" id="UP000654471">
    <property type="component" value="Unassembled WGS sequence"/>
</dbReference>
<dbReference type="EMBL" id="BMRP01000016">
    <property type="protein sequence ID" value="GGU75198.1"/>
    <property type="molecule type" value="Genomic_DNA"/>
</dbReference>
<feature type="region of interest" description="Disordered" evidence="1">
    <location>
        <begin position="50"/>
        <end position="76"/>
    </location>
</feature>
<accession>A0ABQ2VBB6</accession>
<reference evidence="3" key="1">
    <citation type="journal article" date="2019" name="Int. J. Syst. Evol. Microbiol.">
        <title>The Global Catalogue of Microorganisms (GCM) 10K type strain sequencing project: providing services to taxonomists for standard genome sequencing and annotation.</title>
        <authorList>
            <consortium name="The Broad Institute Genomics Platform"/>
            <consortium name="The Broad Institute Genome Sequencing Center for Infectious Disease"/>
            <person name="Wu L."/>
            <person name="Ma J."/>
        </authorList>
    </citation>
    <scope>NUCLEOTIDE SEQUENCE [LARGE SCALE GENOMIC DNA]</scope>
    <source>
        <strain evidence="3">JCM 3399</strain>
    </source>
</reference>
<evidence type="ECO:0000313" key="3">
    <source>
        <dbReference type="Proteomes" id="UP000654471"/>
    </source>
</evidence>
<evidence type="ECO:0000313" key="2">
    <source>
        <dbReference type="EMBL" id="GGU75198.1"/>
    </source>
</evidence>
<comment type="caution">
    <text evidence="2">The sequence shown here is derived from an EMBL/GenBank/DDBJ whole genome shotgun (WGS) entry which is preliminary data.</text>
</comment>
<sequence length="107" mass="11345">MDDADFLGSGSNRTVWRITLRHIARNPDPESRFPEGLCPFEQVRAYPGTAQAATGRHGERRARLTPGDPDGGARGRAAAVDGAVCGGARITRSMQSGGNPAVERASR</sequence>